<dbReference type="InterPro" id="IPR004410">
    <property type="entry name" value="Malonyl_CoA-ACP_transAc_FabD"/>
</dbReference>
<evidence type="ECO:0007829" key="13">
    <source>
        <dbReference type="PDB" id="6APF"/>
    </source>
</evidence>
<proteinExistence type="evidence at protein level"/>
<protein>
    <recommendedName>
        <fullName evidence="2">[acyl-carrier-protein] S-malonyltransferase</fullName>
        <ecNumber evidence="2">2.3.1.39</ecNumber>
    </recommendedName>
</protein>
<accession>Q4U443</accession>
<dbReference type="PDB" id="6APK">
    <property type="method" value="X-ray"/>
    <property type="resolution" value="2.50 A"/>
    <property type="chains" value="A=1-282"/>
</dbReference>
<feature type="binding site" evidence="14">
    <location>
        <position position="207"/>
    </location>
    <ligand>
        <name>Ca(2+)</name>
        <dbReference type="ChEBI" id="CHEBI:29108"/>
    </ligand>
</feature>
<dbReference type="PDBsum" id="6APG"/>
<dbReference type="EMBL" id="DQ013294">
    <property type="protein sequence ID" value="AAY32968.1"/>
    <property type="molecule type" value="Genomic_DNA"/>
</dbReference>
<dbReference type="SUPFAM" id="SSF55048">
    <property type="entry name" value="Probable ACP-binding domain of malonyl-CoA ACP transacylase"/>
    <property type="match status" value="1"/>
</dbReference>
<dbReference type="PANTHER" id="PTHR42681">
    <property type="entry name" value="MALONYL-COA-ACYL CARRIER PROTEIN TRANSACYLASE, MITOCHONDRIAL"/>
    <property type="match status" value="1"/>
</dbReference>
<dbReference type="GO" id="GO:0046872">
    <property type="term" value="F:metal ion binding"/>
    <property type="evidence" value="ECO:0007669"/>
    <property type="project" value="UniProtKB-KW"/>
</dbReference>
<reference evidence="12" key="6">
    <citation type="journal article" date="2018" name="J. Am. Chem. Soc.">
        <title>Structural Basis of Protein-Protein Interactions between a trans-Acting Acyltransferase and Acyl Carrier Protein in Polyketide Disorazole Biosynthesis.</title>
        <authorList>
            <person name="Miyanaga A."/>
            <person name="Ouchi R."/>
            <person name="Ishikawa F."/>
            <person name="Goto E."/>
            <person name="Tanabe G."/>
            <person name="Kudo F."/>
            <person name="Eguchi T."/>
        </authorList>
    </citation>
    <scope>X-RAY CRYSTALLOGRAPHY (2.03 ANGSTROMS) OF 1-286</scope>
</reference>
<evidence type="ECO:0000256" key="2">
    <source>
        <dbReference type="ARBA" id="ARBA00013258"/>
    </source>
</evidence>
<evidence type="ECO:0007829" key="12">
    <source>
        <dbReference type="PDB" id="5ZK4"/>
    </source>
</evidence>
<keyword evidence="14" id="KW-0106">Calcium</keyword>
<dbReference type="PDBsum" id="6APF"/>
<comment type="similarity">
    <text evidence="1">Belongs to the FabD family.</text>
</comment>
<dbReference type="InterPro" id="IPR050858">
    <property type="entry name" value="Mal-CoA-ACP_Trans/PKS_FabD"/>
</dbReference>
<dbReference type="NCBIfam" id="TIGR02814">
    <property type="entry name" value="pfaD_fam"/>
    <property type="match status" value="1"/>
</dbReference>
<dbReference type="AlphaFoldDB" id="Q4U443"/>
<reference evidence="9" key="2">
    <citation type="journal article" date="2005" name="ChemBioChem">
        <title>Production of the tubulin destabilizer disorazol in Sorangium cellulosum: biosynthetic machinery and regulatory genes.</title>
        <authorList>
            <person name="Kopp M."/>
            <person name="Irschik H."/>
            <person name="Pradella S."/>
            <person name="Muller R."/>
        </authorList>
    </citation>
    <scope>NUCLEOTIDE SEQUENCE</scope>
    <source>
        <strain evidence="9">So ce12</strain>
    </source>
</reference>
<dbReference type="Gene3D" id="3.30.70.250">
    <property type="entry name" value="Malonyl-CoA ACP transacylase, ACP-binding"/>
    <property type="match status" value="1"/>
</dbReference>
<dbReference type="PDB" id="6APG">
    <property type="method" value="X-ray"/>
    <property type="resolution" value="2.00 A"/>
    <property type="chains" value="A/B=1-281"/>
</dbReference>
<reference evidence="10 11" key="4">
    <citation type="journal article" date="2011" name="Biochemistry">
        <title>Structure and mechanism of the trans-acting acyltransferase from the disorazole synthase.</title>
        <authorList>
            <person name="Wong F.T."/>
            <person name="Jin X."/>
            <person name="Mathews I.I."/>
            <person name="Cane D.E."/>
            <person name="Khosla C."/>
        </authorList>
    </citation>
    <scope>X-RAY CRYSTALLOGRAPHY (1.35 ANGSTROMS) OF 1-281</scope>
</reference>
<feature type="region of interest" description="Disordered" evidence="6">
    <location>
        <begin position="315"/>
        <end position="357"/>
    </location>
</feature>
<evidence type="ECO:0000259" key="7">
    <source>
        <dbReference type="SMART" id="SM00827"/>
    </source>
</evidence>
<dbReference type="InterPro" id="IPR013785">
    <property type="entry name" value="Aldolase_TIM"/>
</dbReference>
<dbReference type="InterPro" id="IPR049489">
    <property type="entry name" value="FabD-like_helical_ins"/>
</dbReference>
<dbReference type="Gene3D" id="3.40.366.10">
    <property type="entry name" value="Malonyl-Coenzyme A Acyl Carrier Protein, domain 2"/>
    <property type="match status" value="1"/>
</dbReference>
<dbReference type="InterPro" id="IPR001227">
    <property type="entry name" value="Ac_transferase_dom_sf"/>
</dbReference>
<evidence type="ECO:0007829" key="14">
    <source>
        <dbReference type="PDB" id="6APG"/>
    </source>
</evidence>
<dbReference type="CDD" id="cd04742">
    <property type="entry name" value="NPD_FabD"/>
    <property type="match status" value="1"/>
</dbReference>
<dbReference type="PANTHER" id="PTHR42681:SF1">
    <property type="entry name" value="MALONYL-COA-ACYL CARRIER PROTEIN TRANSACYLASE, MITOCHONDRIAL"/>
    <property type="match status" value="1"/>
</dbReference>
<dbReference type="PDBsum" id="3SBM"/>
<dbReference type="SMR" id="Q4U443"/>
<evidence type="ECO:0007829" key="11">
    <source>
        <dbReference type="PDB" id="3SBM"/>
    </source>
</evidence>
<sequence>MKAYMFPGQGSQAKGMGRALFDAFPALTARADGVLGYSIRALCQDDPDQRLSQTQFTQPALYVVNALSYLKRREEEAPPDFLAGHSLGEFSALFAAGVFDFETGLALVKKRGELMGDARGGGMAAVIGLDEERVRELLDQNGATAVDIANLNSPSQVVISGAKDEIARLQVPFEAAGAKKYTVLRVSAAFHSRFMRPAMVEFGRFLEGYDFAPPKIPVISNVTARPCKADGIRAALSEQIASPVRWCESIRYLMGRGVEEFVECGHGIVLTGLYAQIRRDAQPLVVDEGAAGLDRRGPPAEGRSPAAFGSSRLAAPAQNGAAAPAQNGAAAPAPAAHAAAAHAPAQNGAAAPAQNGAAAPAPAARAAAAHAAAPNGAASPEPAAPAPRGARRISLEVLGSAAFREDYRLRYAYVAGSLVDGISSKEMIVRMGKAGLIGYLGTKGVALDAVEASILHIQRELRGGESYGVSLWCDMDDSHLEWQSVALYLKHDIRYVEAVAYMQITPALVCYRLKGAHRDHRGRAATPRRVLARVSNLEVARAFMSPAADHVLDQLVKDGRLTREEGALGRELPISDDLCAHADSGGPTDMGTAAVLMPAMARLRDDMMTRYGYEKRIRVGMAGGLGAPEAVASAFMLGADFIVTNSVNQCSPEASTSDRVKDMLQAASVHDTAYAPAGDLFEMGARVQVLKRGVLFPARANRLYELYRHYPSLDALDARTRDQLEKHYFRRDLDDVWRDALSRRPGTRPADAARTERDPKHRMSLVFRWYFAHCSELARRGDEENRVNYQVHCGPAMGAFNQWAKGTDLEDWRNRHVDVIAERLMRASADLLDHRMRALSR</sequence>
<dbReference type="SMART" id="SM00827">
    <property type="entry name" value="PKS_AT"/>
    <property type="match status" value="1"/>
</dbReference>
<feature type="domain" description="Malonyl-CoA:ACP transacylase (MAT)" evidence="7">
    <location>
        <begin position="5"/>
        <end position="298"/>
    </location>
</feature>
<reference evidence="9" key="1">
    <citation type="submission" date="2004-12" db="EMBL/GenBank/DDBJ databases">
        <authorList>
            <person name="Mueller R."/>
        </authorList>
    </citation>
    <scope>NUCLEOTIDE SEQUENCE</scope>
    <source>
        <strain evidence="9">So ce12</strain>
    </source>
</reference>
<dbReference type="GO" id="GO:0005829">
    <property type="term" value="C:cytosol"/>
    <property type="evidence" value="ECO:0007669"/>
    <property type="project" value="TreeGrafter"/>
</dbReference>
<dbReference type="SUPFAM" id="SSF51412">
    <property type="entry name" value="Inosine monophosphate dehydrogenase (IMPDH)"/>
    <property type="match status" value="1"/>
</dbReference>
<keyword evidence="3" id="KW-0808">Transferase</keyword>
<dbReference type="InterPro" id="IPR014043">
    <property type="entry name" value="Acyl_transferase_dom"/>
</dbReference>
<reference evidence="8" key="3">
    <citation type="journal article" date="2005" name="Gene">
        <title>The biosynthetic genes for disorazoles, potent cytotoxic compounds that disrupt microtubule formation.</title>
        <authorList>
            <person name="Carvalho R."/>
            <person name="Reid R."/>
            <person name="Viswanathan N."/>
            <person name="Gramajo H."/>
            <person name="Julien B."/>
        </authorList>
    </citation>
    <scope>NUCLEOTIDE SEQUENCE</scope>
    <source>
        <strain evidence="8">So ce12</strain>
    </source>
</reference>
<dbReference type="PDB" id="3SBM">
    <property type="method" value="X-ray"/>
    <property type="resolution" value="1.35 A"/>
    <property type="chains" value="A=1-281"/>
</dbReference>
<evidence type="ECO:0007829" key="10">
    <source>
        <dbReference type="PDB" id="3RGI"/>
    </source>
</evidence>
<evidence type="ECO:0000313" key="8">
    <source>
        <dbReference type="EMBL" id="AAY32968.1"/>
    </source>
</evidence>
<keyword evidence="10 11" id="KW-0002">3D-structure</keyword>
<dbReference type="PDBsum" id="6APK"/>
<keyword evidence="4" id="KW-0012">Acyltransferase</keyword>
<feature type="binding site" evidence="14">
    <location>
        <position position="209"/>
    </location>
    <ligand>
        <name>Ca(2+)</name>
        <dbReference type="ChEBI" id="CHEBI:29108"/>
    </ligand>
</feature>
<comment type="catalytic activity">
    <reaction evidence="5">
        <text>holo-[ACP] + malonyl-CoA = malonyl-[ACP] + CoA</text>
        <dbReference type="Rhea" id="RHEA:41792"/>
        <dbReference type="Rhea" id="RHEA-COMP:9623"/>
        <dbReference type="Rhea" id="RHEA-COMP:9685"/>
        <dbReference type="ChEBI" id="CHEBI:57287"/>
        <dbReference type="ChEBI" id="CHEBI:57384"/>
        <dbReference type="ChEBI" id="CHEBI:64479"/>
        <dbReference type="ChEBI" id="CHEBI:78449"/>
        <dbReference type="EC" id="2.3.1.39"/>
    </reaction>
</comment>
<evidence type="ECO:0000313" key="9">
    <source>
        <dbReference type="EMBL" id="CAI43936.1"/>
    </source>
</evidence>
<gene>
    <name evidence="8" type="primary">dszD</name>
    <name evidence="9" type="synonym">disD</name>
</gene>
<keyword evidence="14" id="KW-0479">Metal-binding</keyword>
<evidence type="ECO:0000256" key="5">
    <source>
        <dbReference type="ARBA" id="ARBA00048462"/>
    </source>
</evidence>
<dbReference type="PDBsum" id="3RGI"/>
<name>Q4U443_SORCE</name>
<dbReference type="GO" id="GO:0004314">
    <property type="term" value="F:[acyl-carrier-protein] S-malonyltransferase activity"/>
    <property type="evidence" value="ECO:0007669"/>
    <property type="project" value="UniProtKB-EC"/>
</dbReference>
<dbReference type="NCBIfam" id="TIGR00128">
    <property type="entry name" value="fabD"/>
    <property type="match status" value="1"/>
</dbReference>
<dbReference type="InterPro" id="IPR014179">
    <property type="entry name" value="PfaD-like_TIM-barrel"/>
</dbReference>
<organism evidence="8">
    <name type="scientific">Sorangium cellulosum</name>
    <name type="common">Polyangium cellulosum</name>
    <dbReference type="NCBI Taxonomy" id="56"/>
    <lineage>
        <taxon>Bacteria</taxon>
        <taxon>Pseudomonadati</taxon>
        <taxon>Myxococcota</taxon>
        <taxon>Polyangia</taxon>
        <taxon>Polyangiales</taxon>
        <taxon>Polyangiaceae</taxon>
        <taxon>Sorangium</taxon>
    </lineage>
</organism>
<dbReference type="EC" id="2.3.1.39" evidence="2"/>
<dbReference type="Pfam" id="PF21607">
    <property type="entry name" value="FabD_helical_ins"/>
    <property type="match status" value="1"/>
</dbReference>
<feature type="compositionally biased region" description="Low complexity" evidence="6">
    <location>
        <begin position="368"/>
        <end position="381"/>
    </location>
</feature>
<reference evidence="13 14" key="5">
    <citation type="journal article" date="2017" name="Biochemistry">
        <title>The Conformational Flexibility of the Acyltransferase from the Disorazole Polyketide Synthase Is Revealed by an X-ray Free-Electron Laser Using a Room-Temperature Sample Delivery Method for Serial Crystallography.</title>
        <authorList>
            <person name="Mathews I.I."/>
            <person name="Allison K."/>
            <person name="Robbins T."/>
            <person name="Lyubimov A.Y."/>
            <person name="Uervirojnangkoorn M."/>
            <person name="Brunger A.T."/>
            <person name="Khosla C."/>
            <person name="DeMirci H."/>
            <person name="McPhillips S.E."/>
            <person name="Hollenbeck M."/>
            <person name="Soltis M."/>
            <person name="Cohen A.E."/>
        </authorList>
    </citation>
    <scope>X-RAY CRYSTALLOGRAPHY (1.63 ANGSTROMS) OF 1-281 IN COMPLEX WITH CA(2+)</scope>
</reference>
<feature type="binding site" evidence="14">
    <location>
        <position position="210"/>
    </location>
    <ligand>
        <name>Ca(2+)</name>
        <dbReference type="ChEBI" id="CHEBI:29108"/>
    </ligand>
</feature>
<evidence type="ECO:0000256" key="4">
    <source>
        <dbReference type="ARBA" id="ARBA00023315"/>
    </source>
</evidence>
<dbReference type="Pfam" id="PF00698">
    <property type="entry name" value="Acyl_transf_1"/>
    <property type="match status" value="1"/>
</dbReference>
<evidence type="ECO:0000256" key="6">
    <source>
        <dbReference type="SAM" id="MobiDB-lite"/>
    </source>
</evidence>
<dbReference type="InterPro" id="IPR016036">
    <property type="entry name" value="Malonyl_transacylase_ACP-bd"/>
</dbReference>
<evidence type="ECO:0000256" key="1">
    <source>
        <dbReference type="ARBA" id="ARBA00008217"/>
    </source>
</evidence>
<dbReference type="InterPro" id="IPR016035">
    <property type="entry name" value="Acyl_Trfase/lysoPLipase"/>
</dbReference>
<dbReference type="PDB" id="5ZK4">
    <property type="method" value="X-ray"/>
    <property type="resolution" value="2.03 A"/>
    <property type="chains" value="A/B=1-286"/>
</dbReference>
<dbReference type="FunFam" id="3.30.70.250:FF:000001">
    <property type="entry name" value="Malonyl CoA-acyl carrier protein transacylase"/>
    <property type="match status" value="1"/>
</dbReference>
<dbReference type="PDB" id="3RGI">
    <property type="method" value="X-ray"/>
    <property type="resolution" value="1.51 A"/>
    <property type="chains" value="A=1-286"/>
</dbReference>
<dbReference type="Gene3D" id="3.20.20.70">
    <property type="entry name" value="Aldolase class I"/>
    <property type="match status" value="1"/>
</dbReference>
<evidence type="ECO:0000256" key="3">
    <source>
        <dbReference type="ARBA" id="ARBA00022679"/>
    </source>
</evidence>
<feature type="region of interest" description="Disordered" evidence="6">
    <location>
        <begin position="368"/>
        <end position="387"/>
    </location>
</feature>
<dbReference type="EMBL" id="AJ874112">
    <property type="protein sequence ID" value="CAI43936.1"/>
    <property type="molecule type" value="Genomic_DNA"/>
</dbReference>
<dbReference type="GO" id="GO:0006633">
    <property type="term" value="P:fatty acid biosynthetic process"/>
    <property type="evidence" value="ECO:0007669"/>
    <property type="project" value="TreeGrafter"/>
</dbReference>
<dbReference type="SUPFAM" id="SSF52151">
    <property type="entry name" value="FabD/lysophospholipase-like"/>
    <property type="match status" value="1"/>
</dbReference>
<dbReference type="PDBsum" id="5ZK4"/>
<dbReference type="PDB" id="6APF">
    <property type="method" value="X-ray"/>
    <property type="resolution" value="1.63 A"/>
    <property type="chains" value="A/B=1-281"/>
</dbReference>